<protein>
    <recommendedName>
        <fullName evidence="2">SWR1-complex protein 5</fullName>
    </recommendedName>
</protein>
<dbReference type="Pfam" id="PF07572">
    <property type="entry name" value="BCNT"/>
    <property type="match status" value="1"/>
</dbReference>
<feature type="region of interest" description="Disordered" evidence="3">
    <location>
        <begin position="1"/>
        <end position="130"/>
    </location>
</feature>
<evidence type="ECO:0000313" key="6">
    <source>
        <dbReference type="RefSeq" id="XP_033456971.1"/>
    </source>
</evidence>
<feature type="compositionally biased region" description="Acidic residues" evidence="3">
    <location>
        <begin position="13"/>
        <end position="36"/>
    </location>
</feature>
<evidence type="ECO:0000259" key="4">
    <source>
        <dbReference type="PROSITE" id="PS51279"/>
    </source>
</evidence>
<organism evidence="6">
    <name type="scientific">Dissoconium aciculare CBS 342.82</name>
    <dbReference type="NCBI Taxonomy" id="1314786"/>
    <lineage>
        <taxon>Eukaryota</taxon>
        <taxon>Fungi</taxon>
        <taxon>Dikarya</taxon>
        <taxon>Ascomycota</taxon>
        <taxon>Pezizomycotina</taxon>
        <taxon>Dothideomycetes</taxon>
        <taxon>Dothideomycetidae</taxon>
        <taxon>Mycosphaerellales</taxon>
        <taxon>Dissoconiaceae</taxon>
        <taxon>Dissoconium</taxon>
    </lineage>
</organism>
<evidence type="ECO:0000256" key="1">
    <source>
        <dbReference type="ARBA" id="ARBA00010465"/>
    </source>
</evidence>
<feature type="compositionally biased region" description="Basic and acidic residues" evidence="3">
    <location>
        <begin position="268"/>
        <end position="280"/>
    </location>
</feature>
<proteinExistence type="inferred from homology"/>
<evidence type="ECO:0000256" key="3">
    <source>
        <dbReference type="SAM" id="MobiDB-lite"/>
    </source>
</evidence>
<feature type="region of interest" description="Disordered" evidence="3">
    <location>
        <begin position="146"/>
        <end position="284"/>
    </location>
</feature>
<evidence type="ECO:0000256" key="2">
    <source>
        <dbReference type="ARBA" id="ARBA00019138"/>
    </source>
</evidence>
<dbReference type="InterPro" id="IPR011421">
    <property type="entry name" value="BCNT-C"/>
</dbReference>
<feature type="domain" description="BCNT-C" evidence="4">
    <location>
        <begin position="266"/>
        <end position="344"/>
    </location>
</feature>
<feature type="compositionally biased region" description="Basic and acidic residues" evidence="3">
    <location>
        <begin position="1"/>
        <end position="12"/>
    </location>
</feature>
<evidence type="ECO:0000313" key="5">
    <source>
        <dbReference type="Proteomes" id="UP000504637"/>
    </source>
</evidence>
<sequence length="344" mass="38855">MKKAAQHEKDADLDSENEEYDENADEDFNPDEVAAQDDDKSSSSEDEEDAKQPTKPKGKSAKAKRKSDVIEEELDSGDEATIRERRKKKRKKDEDEDGEESAGEGGFIRTRAQRYAEKVEQKQRRHATLGHVTVDVDKLWAELNSLPVGRISISDTNSTEDKSAKPDGAEGRDKDSKPTQSKDDLITIKKRIRYAGEVTEVEEQVPRSSKEAQKYLAEHPEADPNHALHSIDPNGLQRPMKRPSIFEPNPSSLVKGVAPENLRPRAPSRFDVKRMEEEKRKKALKMSTVQKSALDWKGFVNQEGLRDELDEYGKSKKGFMAREAFLDRAAGAREQAAREARLKL</sequence>
<name>A0A6J3LVY6_9PEZI</name>
<reference evidence="6" key="3">
    <citation type="submission" date="2025-08" db="UniProtKB">
        <authorList>
            <consortium name="RefSeq"/>
        </authorList>
    </citation>
    <scope>IDENTIFICATION</scope>
    <source>
        <strain evidence="6">CBS 342.82</strain>
    </source>
</reference>
<dbReference type="GeneID" id="54363413"/>
<gene>
    <name evidence="6" type="ORF">K489DRAFT_383490</name>
</gene>
<dbReference type="PANTHER" id="PTHR48407:SF1">
    <property type="entry name" value="CRANIOFACIAL DEVELOPMENT PROTEIN 1"/>
    <property type="match status" value="1"/>
</dbReference>
<dbReference type="PANTHER" id="PTHR48407">
    <property type="entry name" value="CRANIOFACIAL DEVELOPMENT PROTEIN 1"/>
    <property type="match status" value="1"/>
</dbReference>
<feature type="compositionally biased region" description="Basic and acidic residues" evidence="3">
    <location>
        <begin position="204"/>
        <end position="226"/>
    </location>
</feature>
<feature type="compositionally biased region" description="Basic and acidic residues" evidence="3">
    <location>
        <begin position="159"/>
        <end position="187"/>
    </location>
</feature>
<accession>A0A6J3LVY6</accession>
<dbReference type="InterPro" id="IPR027124">
    <property type="entry name" value="Swc5/CFDP1/2"/>
</dbReference>
<dbReference type="OrthoDB" id="445677at2759"/>
<dbReference type="AlphaFoldDB" id="A0A6J3LVY6"/>
<dbReference type="Proteomes" id="UP000504637">
    <property type="component" value="Unplaced"/>
</dbReference>
<feature type="compositionally biased region" description="Basic residues" evidence="3">
    <location>
        <begin position="54"/>
        <end position="65"/>
    </location>
</feature>
<comment type="similarity">
    <text evidence="1">Belongs to the SWC5 family.</text>
</comment>
<dbReference type="RefSeq" id="XP_033456971.1">
    <property type="nucleotide sequence ID" value="XM_033605613.1"/>
</dbReference>
<keyword evidence="5" id="KW-1185">Reference proteome</keyword>
<reference evidence="6" key="2">
    <citation type="submission" date="2020-04" db="EMBL/GenBank/DDBJ databases">
        <authorList>
            <consortium name="NCBI Genome Project"/>
        </authorList>
    </citation>
    <scope>NUCLEOTIDE SEQUENCE</scope>
    <source>
        <strain evidence="6">CBS 342.82</strain>
    </source>
</reference>
<dbReference type="PROSITE" id="PS51279">
    <property type="entry name" value="BCNT_C"/>
    <property type="match status" value="1"/>
</dbReference>
<dbReference type="GO" id="GO:0000812">
    <property type="term" value="C:Swr1 complex"/>
    <property type="evidence" value="ECO:0007669"/>
    <property type="project" value="TreeGrafter"/>
</dbReference>
<reference evidence="6" key="1">
    <citation type="submission" date="2020-01" db="EMBL/GenBank/DDBJ databases">
        <authorList>
            <consortium name="DOE Joint Genome Institute"/>
            <person name="Haridas S."/>
            <person name="Albert R."/>
            <person name="Binder M."/>
            <person name="Bloem J."/>
            <person name="Labutti K."/>
            <person name="Salamov A."/>
            <person name="Andreopoulos B."/>
            <person name="Baker S.E."/>
            <person name="Barry K."/>
            <person name="Bills G."/>
            <person name="Bluhm B.H."/>
            <person name="Cannon C."/>
            <person name="Castanera R."/>
            <person name="Culley D.E."/>
            <person name="Daum C."/>
            <person name="Ezra D."/>
            <person name="Gonzalez J.B."/>
            <person name="Henrissat B."/>
            <person name="Kuo A."/>
            <person name="Liang C."/>
            <person name="Lipzen A."/>
            <person name="Lutzoni F."/>
            <person name="Magnuson J."/>
            <person name="Mondo S."/>
            <person name="Nolan M."/>
            <person name="Ohm R."/>
            <person name="Pangilinan J."/>
            <person name="Park H.-J."/>
            <person name="Ramirez L."/>
            <person name="Alfaro M."/>
            <person name="Sun H."/>
            <person name="Tritt A."/>
            <person name="Yoshinaga Y."/>
            <person name="Zwiers L.-H."/>
            <person name="Turgeon B.G."/>
            <person name="Goodwin S.B."/>
            <person name="Spatafora J.W."/>
            <person name="Crous P.W."/>
            <person name="Grigoriev I.V."/>
        </authorList>
    </citation>
    <scope>NUCLEOTIDE SEQUENCE</scope>
    <source>
        <strain evidence="6">CBS 342.82</strain>
    </source>
</reference>